<evidence type="ECO:0000313" key="2">
    <source>
        <dbReference type="Proteomes" id="UP001152320"/>
    </source>
</evidence>
<reference evidence="1" key="1">
    <citation type="submission" date="2021-10" db="EMBL/GenBank/DDBJ databases">
        <title>Tropical sea cucumber genome reveals ecological adaptation and Cuvierian tubules defense mechanism.</title>
        <authorList>
            <person name="Chen T."/>
        </authorList>
    </citation>
    <scope>NUCLEOTIDE SEQUENCE</scope>
    <source>
        <strain evidence="1">Nanhai2018</strain>
        <tissue evidence="1">Muscle</tissue>
    </source>
</reference>
<dbReference type="OrthoDB" id="10035704at2759"/>
<dbReference type="Proteomes" id="UP001152320">
    <property type="component" value="Chromosome 20"/>
</dbReference>
<dbReference type="AlphaFoldDB" id="A0A9Q0YI69"/>
<dbReference type="EMBL" id="JAIZAY010000020">
    <property type="protein sequence ID" value="KAJ8023017.1"/>
    <property type="molecule type" value="Genomic_DNA"/>
</dbReference>
<gene>
    <name evidence="1" type="ORF">HOLleu_38078</name>
</gene>
<dbReference type="PANTHER" id="PTHR47018:SF3">
    <property type="entry name" value="MYCBP-ASSOCIATED PROTEIN"/>
    <property type="match status" value="1"/>
</dbReference>
<comment type="caution">
    <text evidence="1">The sequence shown here is derived from an EMBL/GenBank/DDBJ whole genome shotgun (WGS) entry which is preliminary data.</text>
</comment>
<sequence length="226" mass="26212">MNTVLTILHSSVEIADKLHLESVVVVLDQAIYSKAQIIRWQNAEFMKGLVLRLGEFHTAMSFLGYIGKRFCNGGLQDIFIEAGVVTAGSVNSVMSGKHYNRAIRAHKLVSEALHKFRFESYLQTVSEEDANLFRQLVSKLQTHFPEESYFQIAESAEFERFQSSFDKFIASGSTTFQFWNLYIDRVEILLLFLRATREADWNLHISSVRCMLPWFFAYDHQNYVRF</sequence>
<accession>A0A9Q0YI69</accession>
<protein>
    <submittedName>
        <fullName evidence="1">Uncharacterized protein</fullName>
    </submittedName>
</protein>
<keyword evidence="2" id="KW-1185">Reference proteome</keyword>
<name>A0A9Q0YI69_HOLLE</name>
<organism evidence="1 2">
    <name type="scientific">Holothuria leucospilota</name>
    <name type="common">Black long sea cucumber</name>
    <name type="synonym">Mertensiothuria leucospilota</name>
    <dbReference type="NCBI Taxonomy" id="206669"/>
    <lineage>
        <taxon>Eukaryota</taxon>
        <taxon>Metazoa</taxon>
        <taxon>Echinodermata</taxon>
        <taxon>Eleutherozoa</taxon>
        <taxon>Echinozoa</taxon>
        <taxon>Holothuroidea</taxon>
        <taxon>Aspidochirotacea</taxon>
        <taxon>Aspidochirotida</taxon>
        <taxon>Holothuriidae</taxon>
        <taxon>Holothuria</taxon>
    </lineage>
</organism>
<dbReference type="PANTHER" id="PTHR47018">
    <property type="entry name" value="CXC DOMAIN-CONTAINING PROTEIN-RELATED"/>
    <property type="match status" value="1"/>
</dbReference>
<evidence type="ECO:0000313" key="1">
    <source>
        <dbReference type="EMBL" id="KAJ8023017.1"/>
    </source>
</evidence>
<proteinExistence type="predicted"/>